<dbReference type="PANTHER" id="PTHR12385">
    <property type="entry name" value="CHOLINE TRANSPORTER-LIKE (SLC FAMILY 44)"/>
    <property type="match status" value="1"/>
</dbReference>
<feature type="transmembrane region" description="Helical" evidence="8">
    <location>
        <begin position="452"/>
        <end position="476"/>
    </location>
</feature>
<evidence type="ECO:0000256" key="2">
    <source>
        <dbReference type="ARBA" id="ARBA00004651"/>
    </source>
</evidence>
<accession>G0W7M1</accession>
<dbReference type="Pfam" id="PF04515">
    <property type="entry name" value="Choline_transpo"/>
    <property type="match status" value="1"/>
</dbReference>
<feature type="transmembrane region" description="Helical" evidence="8">
    <location>
        <begin position="488"/>
        <end position="508"/>
    </location>
</feature>
<gene>
    <name evidence="10" type="primary">NDAI0C01210</name>
    <name evidence="10" type="ordered locus">NDAI_0C01210</name>
</gene>
<dbReference type="RefSeq" id="XP_003669025.1">
    <property type="nucleotide sequence ID" value="XM_003668977.1"/>
</dbReference>
<evidence type="ECO:0000256" key="7">
    <source>
        <dbReference type="ARBA" id="ARBA00023136"/>
    </source>
</evidence>
<proteinExistence type="inferred from homology"/>
<organism evidence="10 11">
    <name type="scientific">Naumovozyma dairenensis (strain ATCC 10597 / BCRC 20456 / CBS 421 / NBRC 0211 / NRRL Y-12639)</name>
    <name type="common">Saccharomyces dairenensis</name>
    <dbReference type="NCBI Taxonomy" id="1071378"/>
    <lineage>
        <taxon>Eukaryota</taxon>
        <taxon>Fungi</taxon>
        <taxon>Dikarya</taxon>
        <taxon>Ascomycota</taxon>
        <taxon>Saccharomycotina</taxon>
        <taxon>Saccharomycetes</taxon>
        <taxon>Saccharomycetales</taxon>
        <taxon>Saccharomycetaceae</taxon>
        <taxon>Naumovozyma</taxon>
    </lineage>
</organism>
<evidence type="ECO:0000256" key="3">
    <source>
        <dbReference type="ARBA" id="ARBA00007168"/>
    </source>
</evidence>
<feature type="transmembrane region" description="Helical" evidence="8">
    <location>
        <begin position="241"/>
        <end position="271"/>
    </location>
</feature>
<keyword evidence="6 8" id="KW-1133">Transmembrane helix</keyword>
<protein>
    <recommendedName>
        <fullName evidence="4 8">Protein PNS1</fullName>
    </recommendedName>
</protein>
<feature type="transmembrane region" description="Helical" evidence="8">
    <location>
        <begin position="174"/>
        <end position="194"/>
    </location>
</feature>
<comment type="function">
    <text evidence="1 8">Probably involved in transport through the plasma membrane.</text>
</comment>
<reference evidence="10 11" key="1">
    <citation type="journal article" date="2011" name="Proc. Natl. Acad. Sci. U.S.A.">
        <title>Evolutionary erosion of yeast sex chromosomes by mating-type switching accidents.</title>
        <authorList>
            <person name="Gordon J.L."/>
            <person name="Armisen D."/>
            <person name="Proux-Wera E."/>
            <person name="Oheigeartaigh S.S."/>
            <person name="Byrne K.P."/>
            <person name="Wolfe K.H."/>
        </authorList>
    </citation>
    <scope>NUCLEOTIDE SEQUENCE [LARGE SCALE GENOMIC DNA]</scope>
    <source>
        <strain evidence="11">ATCC 10597 / BCRC 20456 / CBS 421 / NBRC 0211 / NRRL Y-12639</strain>
    </source>
</reference>
<name>G0W7M1_NAUDC</name>
<dbReference type="KEGG" id="ndi:NDAI_0C01210"/>
<dbReference type="AlphaFoldDB" id="G0W7M1"/>
<evidence type="ECO:0000256" key="1">
    <source>
        <dbReference type="ARBA" id="ARBA00002957"/>
    </source>
</evidence>
<dbReference type="GO" id="GO:0005886">
    <property type="term" value="C:plasma membrane"/>
    <property type="evidence" value="ECO:0007669"/>
    <property type="project" value="UniProtKB-SubCell"/>
</dbReference>
<keyword evidence="11" id="KW-1185">Reference proteome</keyword>
<dbReference type="Proteomes" id="UP000000689">
    <property type="component" value="Chromosome 3"/>
</dbReference>
<dbReference type="InterPro" id="IPR007603">
    <property type="entry name" value="Choline_transptr-like"/>
</dbReference>
<evidence type="ECO:0000256" key="6">
    <source>
        <dbReference type="ARBA" id="ARBA00022989"/>
    </source>
</evidence>
<dbReference type="GO" id="GO:0022857">
    <property type="term" value="F:transmembrane transporter activity"/>
    <property type="evidence" value="ECO:0007669"/>
    <property type="project" value="UniProtKB-UniRule"/>
</dbReference>
<evidence type="ECO:0000256" key="5">
    <source>
        <dbReference type="ARBA" id="ARBA00022692"/>
    </source>
</evidence>
<dbReference type="eggNOG" id="KOG1362">
    <property type="taxonomic scope" value="Eukaryota"/>
</dbReference>
<feature type="transmembrane region" description="Helical" evidence="8">
    <location>
        <begin position="200"/>
        <end position="220"/>
    </location>
</feature>
<keyword evidence="7 8" id="KW-0472">Membrane</keyword>
<dbReference type="EMBL" id="HE580269">
    <property type="protein sequence ID" value="CCD23782.1"/>
    <property type="molecule type" value="Genomic_DNA"/>
</dbReference>
<comment type="subcellular location">
    <subcellularLocation>
        <location evidence="2 8">Cell membrane</location>
        <topology evidence="2 8">Multi-pass membrane protein</topology>
    </subcellularLocation>
</comment>
<feature type="transmembrane region" description="Helical" evidence="8">
    <location>
        <begin position="391"/>
        <end position="410"/>
    </location>
</feature>
<evidence type="ECO:0000313" key="10">
    <source>
        <dbReference type="EMBL" id="CCD23782.1"/>
    </source>
</evidence>
<dbReference type="GeneID" id="11496397"/>
<feature type="transmembrane region" description="Helical" evidence="8">
    <location>
        <begin position="103"/>
        <end position="124"/>
    </location>
</feature>
<dbReference type="STRING" id="1071378.G0W7M1"/>
<feature type="region of interest" description="Disordered" evidence="9">
    <location>
        <begin position="1"/>
        <end position="60"/>
    </location>
</feature>
<evidence type="ECO:0000256" key="9">
    <source>
        <dbReference type="SAM" id="MobiDB-lite"/>
    </source>
</evidence>
<feature type="transmembrane region" description="Helical" evidence="8">
    <location>
        <begin position="291"/>
        <end position="309"/>
    </location>
</feature>
<dbReference type="HOGENOM" id="CLU_026724_0_0_1"/>
<feature type="transmembrane region" description="Helical" evidence="8">
    <location>
        <begin position="416"/>
        <end position="432"/>
    </location>
</feature>
<dbReference type="PANTHER" id="PTHR12385:SF4">
    <property type="entry name" value="PROTEIN PNS1"/>
    <property type="match status" value="1"/>
</dbReference>
<evidence type="ECO:0000256" key="4">
    <source>
        <dbReference type="ARBA" id="ARBA00015388"/>
    </source>
</evidence>
<keyword evidence="5 8" id="KW-0812">Transmembrane</keyword>
<feature type="transmembrane region" description="Helical" evidence="8">
    <location>
        <begin position="352"/>
        <end position="371"/>
    </location>
</feature>
<evidence type="ECO:0000313" key="11">
    <source>
        <dbReference type="Proteomes" id="UP000000689"/>
    </source>
</evidence>
<feature type="transmembrane region" description="Helical" evidence="8">
    <location>
        <begin position="144"/>
        <end position="167"/>
    </location>
</feature>
<dbReference type="OrthoDB" id="44736at2759"/>
<comment type="similarity">
    <text evidence="3 8">Belongs to the CTL (choline transporter-like) family.</text>
</comment>
<feature type="compositionally biased region" description="Polar residues" evidence="9">
    <location>
        <begin position="38"/>
        <end position="58"/>
    </location>
</feature>
<dbReference type="OMA" id="DTIFVAM"/>
<evidence type="ECO:0000256" key="8">
    <source>
        <dbReference type="RuleBase" id="RU368066"/>
    </source>
</evidence>
<feature type="transmembrane region" description="Helical" evidence="8">
    <location>
        <begin position="316"/>
        <end position="332"/>
    </location>
</feature>
<sequence length="557" mass="62230">MSQNNENENENENEKYHRPPQPPPTAYTKGSYDDQHNDGSMASSAPTATSNDPQQPGNQYHFRQDQYYNLNAKTAGAPIGSFAEAFPTENDNKPRWNDWPFTILFLLTVAGFIVIASLTLRGWSHTYSSTGSGIYNSVSATPDTNAAILLIFSCIIGLGFATLGIILVRLYPKFFIYAGMIFNIIAGLATAVMYLSLRYWSAGIVFLVFTVLTAWFYWCMRSRIPLSITILKIVVDVMKKLPQTLIVSLLGTIVGSAFAFLFSVVIVATYIKYDPQDGNNPGCQVSGGSCSHSKLIGILVLVFFCGYYISEVIKNVVHVTISGIYGSWYYMFKSDQGMPKWPASGAFKRAMTYSFGSISFGSLIVALLETLRETLNLVRQGVIGGGIQGQWGQFGFMIIDWIMGFIQWLAQYFNHYAYSFIALYGKPYLRAAKETWYMIRQKGMDALINDNLIGLALGFYSVFASYIAALFAFLYLRYTEPSYNSNGSYNAPLIAFSFVIALQICNIANETIRSGTATFFVALGNDPEVFQVSYPDKFDEIFRNYPQVLEKLSHQDV</sequence>